<evidence type="ECO:0008006" key="4">
    <source>
        <dbReference type="Google" id="ProtNLM"/>
    </source>
</evidence>
<protein>
    <recommendedName>
        <fullName evidence="4">Gustatory receptor</fullName>
    </recommendedName>
</protein>
<dbReference type="Pfam" id="PF06151">
    <property type="entry name" value="Trehalose_recp"/>
    <property type="match status" value="1"/>
</dbReference>
<keyword evidence="1" id="KW-0812">Transmembrane</keyword>
<evidence type="ECO:0000256" key="1">
    <source>
        <dbReference type="SAM" id="Phobius"/>
    </source>
</evidence>
<name>A0AAV6UNG0_9ARAC</name>
<feature type="transmembrane region" description="Helical" evidence="1">
    <location>
        <begin position="12"/>
        <end position="33"/>
    </location>
</feature>
<gene>
    <name evidence="2" type="ORF">JTE90_023906</name>
</gene>
<keyword evidence="1" id="KW-0472">Membrane</keyword>
<dbReference type="Proteomes" id="UP000827092">
    <property type="component" value="Unassembled WGS sequence"/>
</dbReference>
<dbReference type="GO" id="GO:0008527">
    <property type="term" value="F:taste receptor activity"/>
    <property type="evidence" value="ECO:0007669"/>
    <property type="project" value="InterPro"/>
</dbReference>
<keyword evidence="1" id="KW-1133">Transmembrane helix</keyword>
<accession>A0AAV6UNG0</accession>
<dbReference type="GO" id="GO:0016020">
    <property type="term" value="C:membrane"/>
    <property type="evidence" value="ECO:0007669"/>
    <property type="project" value="InterPro"/>
</dbReference>
<dbReference type="InterPro" id="IPR009318">
    <property type="entry name" value="Gustatory_rcpt"/>
</dbReference>
<feature type="transmembrane region" description="Helical" evidence="1">
    <location>
        <begin position="61"/>
        <end position="85"/>
    </location>
</feature>
<proteinExistence type="predicted"/>
<dbReference type="AlphaFoldDB" id="A0AAV6UNG0"/>
<reference evidence="2 3" key="1">
    <citation type="journal article" date="2022" name="Nat. Ecol. Evol.">
        <title>A masculinizing supergene underlies an exaggerated male reproductive morph in a spider.</title>
        <authorList>
            <person name="Hendrickx F."/>
            <person name="De Corte Z."/>
            <person name="Sonet G."/>
            <person name="Van Belleghem S.M."/>
            <person name="Kostlbacher S."/>
            <person name="Vangestel C."/>
        </authorList>
    </citation>
    <scope>NUCLEOTIDE SEQUENCE [LARGE SCALE GENOMIC DNA]</scope>
    <source>
        <strain evidence="2">W744_W776</strain>
    </source>
</reference>
<comment type="caution">
    <text evidence="2">The sequence shown here is derived from an EMBL/GenBank/DDBJ whole genome shotgun (WGS) entry which is preliminary data.</text>
</comment>
<evidence type="ECO:0000313" key="2">
    <source>
        <dbReference type="EMBL" id="KAG8185298.1"/>
    </source>
</evidence>
<keyword evidence="3" id="KW-1185">Reference proteome</keyword>
<organism evidence="2 3">
    <name type="scientific">Oedothorax gibbosus</name>
    <dbReference type="NCBI Taxonomy" id="931172"/>
    <lineage>
        <taxon>Eukaryota</taxon>
        <taxon>Metazoa</taxon>
        <taxon>Ecdysozoa</taxon>
        <taxon>Arthropoda</taxon>
        <taxon>Chelicerata</taxon>
        <taxon>Arachnida</taxon>
        <taxon>Araneae</taxon>
        <taxon>Araneomorphae</taxon>
        <taxon>Entelegynae</taxon>
        <taxon>Araneoidea</taxon>
        <taxon>Linyphiidae</taxon>
        <taxon>Erigoninae</taxon>
        <taxon>Oedothorax</taxon>
    </lineage>
</organism>
<sequence>MSFAVVGGPDFYWKSTIGYVTSVSFIILLMFLLQRKKEQMTNLLRCLQASSMRIDDNQTNLIVIVILFLCPSFYSFLTVVIFVIQDEKQLFTFYFYGYRFGTTPIWMYVITFIKCLYVNFVYQSFGNLVTVVYCKFCRHCSLQLRQLNVEIKNCPPKSFTPSRQLEILQNKRRILDNLFAVEENLSSPSLVLCLALFVSCMASLGSFLTNIYSENSIFEYVDVFYTLSNGLLALSAIFGTAGQVPIEIEDFGVIFQRKLEDRMFTGIIDDNIRIGKCFIDNPRFVLSGLRVIFYTRDLILTTIGTILTYALLVMNLHTSQLSL</sequence>
<dbReference type="EMBL" id="JAFNEN010000341">
    <property type="protein sequence ID" value="KAG8185298.1"/>
    <property type="molecule type" value="Genomic_DNA"/>
</dbReference>
<evidence type="ECO:0000313" key="3">
    <source>
        <dbReference type="Proteomes" id="UP000827092"/>
    </source>
</evidence>
<feature type="transmembrane region" description="Helical" evidence="1">
    <location>
        <begin position="105"/>
        <end position="122"/>
    </location>
</feature>
<feature type="transmembrane region" description="Helical" evidence="1">
    <location>
        <begin position="298"/>
        <end position="317"/>
    </location>
</feature>